<dbReference type="Gene3D" id="3.40.190.80">
    <property type="match status" value="1"/>
</dbReference>
<feature type="domain" description="Fructose-1-6-bisphosphatase class I N-terminal" evidence="11">
    <location>
        <begin position="20"/>
        <end position="184"/>
    </location>
</feature>
<dbReference type="PANTHER" id="PTHR11556:SF35">
    <property type="entry name" value="SEDOHEPTULOSE-1,7-BISPHOSPHATASE, CHLOROPLASTIC"/>
    <property type="match status" value="1"/>
</dbReference>
<dbReference type="HAMAP" id="MF_01855">
    <property type="entry name" value="FBPase_class1"/>
    <property type="match status" value="1"/>
</dbReference>
<dbReference type="Pfam" id="PF00316">
    <property type="entry name" value="FBPase"/>
    <property type="match status" value="1"/>
</dbReference>
<dbReference type="GO" id="GO:0005986">
    <property type="term" value="P:sucrose biosynthetic process"/>
    <property type="evidence" value="ECO:0007669"/>
    <property type="project" value="TreeGrafter"/>
</dbReference>
<keyword evidence="10" id="KW-0119">Carbohydrate metabolism</keyword>
<dbReference type="NCBIfam" id="NF006780">
    <property type="entry name" value="PRK09293.1-4"/>
    <property type="match status" value="1"/>
</dbReference>
<evidence type="ECO:0000256" key="4">
    <source>
        <dbReference type="ARBA" id="ARBA00010941"/>
    </source>
</evidence>
<dbReference type="Pfam" id="PF18913">
    <property type="entry name" value="FBPase_C"/>
    <property type="match status" value="1"/>
</dbReference>
<dbReference type="InterPro" id="IPR000146">
    <property type="entry name" value="FBPase_class-1"/>
</dbReference>
<evidence type="ECO:0000259" key="11">
    <source>
        <dbReference type="Pfam" id="PF00316"/>
    </source>
</evidence>
<keyword evidence="8 13" id="KW-0378">Hydrolase</keyword>
<dbReference type="GO" id="GO:0046872">
    <property type="term" value="F:metal ion binding"/>
    <property type="evidence" value="ECO:0007669"/>
    <property type="project" value="UniProtKB-KW"/>
</dbReference>
<dbReference type="EC" id="3.1.3.11" evidence="5"/>
<proteinExistence type="inferred from homology"/>
<dbReference type="GO" id="GO:0005829">
    <property type="term" value="C:cytosol"/>
    <property type="evidence" value="ECO:0007669"/>
    <property type="project" value="TreeGrafter"/>
</dbReference>
<reference evidence="13" key="1">
    <citation type="submission" date="2018-06" db="EMBL/GenBank/DDBJ databases">
        <authorList>
            <person name="Zhirakovskaya E."/>
        </authorList>
    </citation>
    <scope>NUCLEOTIDE SEQUENCE</scope>
</reference>
<dbReference type="EMBL" id="UOEE01000275">
    <property type="protein sequence ID" value="VAV99418.1"/>
    <property type="molecule type" value="Genomic_DNA"/>
</dbReference>
<dbReference type="InterPro" id="IPR028343">
    <property type="entry name" value="FBPtase"/>
</dbReference>
<dbReference type="FunFam" id="3.40.190.80:FF:000011">
    <property type="entry name" value="Fructose-1,6-bisphosphatase class 1"/>
    <property type="match status" value="1"/>
</dbReference>
<protein>
    <recommendedName>
        <fullName evidence="5">fructose-bisphosphatase</fullName>
        <ecNumber evidence="5">3.1.3.11</ecNumber>
    </recommendedName>
</protein>
<dbReference type="AlphaFoldDB" id="A0A3B0SFA6"/>
<comment type="similarity">
    <text evidence="4">Belongs to the FBPase class 1 family.</text>
</comment>
<dbReference type="CDD" id="cd00354">
    <property type="entry name" value="FBPase"/>
    <property type="match status" value="1"/>
</dbReference>
<evidence type="ECO:0000256" key="6">
    <source>
        <dbReference type="ARBA" id="ARBA00022490"/>
    </source>
</evidence>
<keyword evidence="9" id="KW-0460">Magnesium</keyword>
<dbReference type="PIRSF" id="PIRSF000904">
    <property type="entry name" value="FBPtase_SBPase"/>
    <property type="match status" value="1"/>
</dbReference>
<dbReference type="PIRSF" id="PIRSF500210">
    <property type="entry name" value="FBPtase"/>
    <property type="match status" value="1"/>
</dbReference>
<dbReference type="PRINTS" id="PR00115">
    <property type="entry name" value="F16BPHPHTASE"/>
</dbReference>
<sequence>MAIKLSKRFAGNIPDAALKTVLCEVVNALCLAAKDISDLCAQGPLLDGLGETTGVENADGDNQKALDIQSDEIIINLLKKVPVAYYASEEEEGINTLNPDAPISVAADPLDGSSNIDTNVSIGTIFSIFQTVPGAPEKSFFRCGEEQLVGGFFVYGPQTTLIITAGDGVELYVLEPKQNRFVLAIPEIRLARSACEYGINASNSRHWYRPIRNFIEDCASGKKGPLGSDYNMRWVGSLVADASRILSRGGLFLYPADGRKNYQQGRLRQLYEANPVAFIIEQAGGSATDGSKRILDQSLSELHQRIPFVFGSKKQVALVKSYHDRPGFLGSRAPLFNPRGLFRK</sequence>
<gene>
    <name evidence="13" type="ORF">MNBD_ALPHA06-1673</name>
</gene>
<evidence type="ECO:0000256" key="8">
    <source>
        <dbReference type="ARBA" id="ARBA00022801"/>
    </source>
</evidence>
<dbReference type="Gene3D" id="3.30.540.10">
    <property type="entry name" value="Fructose-1,6-Bisphosphatase, subunit A, domain 1"/>
    <property type="match status" value="1"/>
</dbReference>
<dbReference type="SUPFAM" id="SSF56655">
    <property type="entry name" value="Carbohydrate phosphatase"/>
    <property type="match status" value="1"/>
</dbReference>
<comment type="catalytic activity">
    <reaction evidence="1">
        <text>beta-D-fructose 1,6-bisphosphate + H2O = beta-D-fructose 6-phosphate + phosphate</text>
        <dbReference type="Rhea" id="RHEA:11064"/>
        <dbReference type="ChEBI" id="CHEBI:15377"/>
        <dbReference type="ChEBI" id="CHEBI:32966"/>
        <dbReference type="ChEBI" id="CHEBI:43474"/>
        <dbReference type="ChEBI" id="CHEBI:57634"/>
        <dbReference type="EC" id="3.1.3.11"/>
    </reaction>
</comment>
<dbReference type="InterPro" id="IPR020548">
    <property type="entry name" value="Fructose_bisphosphatase_AS"/>
</dbReference>
<dbReference type="PANTHER" id="PTHR11556">
    <property type="entry name" value="FRUCTOSE-1,6-BISPHOSPHATASE-RELATED"/>
    <property type="match status" value="1"/>
</dbReference>
<dbReference type="InterPro" id="IPR044015">
    <property type="entry name" value="FBPase_C_dom"/>
</dbReference>
<evidence type="ECO:0000259" key="12">
    <source>
        <dbReference type="Pfam" id="PF18913"/>
    </source>
</evidence>
<feature type="domain" description="Fructose-1-6-bisphosphatase class 1 C-terminal" evidence="12">
    <location>
        <begin position="194"/>
        <end position="323"/>
    </location>
</feature>
<evidence type="ECO:0000256" key="9">
    <source>
        <dbReference type="ARBA" id="ARBA00022842"/>
    </source>
</evidence>
<evidence type="ECO:0000256" key="3">
    <source>
        <dbReference type="ARBA" id="ARBA00005215"/>
    </source>
</evidence>
<evidence type="ECO:0000256" key="1">
    <source>
        <dbReference type="ARBA" id="ARBA00001273"/>
    </source>
</evidence>
<comment type="pathway">
    <text evidence="3">Carbohydrate biosynthesis; Calvin cycle.</text>
</comment>
<keyword evidence="7" id="KW-0479">Metal-binding</keyword>
<dbReference type="GO" id="GO:0006094">
    <property type="term" value="P:gluconeogenesis"/>
    <property type="evidence" value="ECO:0007669"/>
    <property type="project" value="TreeGrafter"/>
</dbReference>
<evidence type="ECO:0000256" key="5">
    <source>
        <dbReference type="ARBA" id="ARBA00013093"/>
    </source>
</evidence>
<dbReference type="GO" id="GO:0006002">
    <property type="term" value="P:fructose 6-phosphate metabolic process"/>
    <property type="evidence" value="ECO:0007669"/>
    <property type="project" value="TreeGrafter"/>
</dbReference>
<dbReference type="GO" id="GO:0042132">
    <property type="term" value="F:fructose 1,6-bisphosphate 1-phosphatase activity"/>
    <property type="evidence" value="ECO:0007669"/>
    <property type="project" value="UniProtKB-EC"/>
</dbReference>
<name>A0A3B0SFA6_9ZZZZ</name>
<keyword evidence="6" id="KW-0963">Cytoplasm</keyword>
<organism evidence="13">
    <name type="scientific">hydrothermal vent metagenome</name>
    <dbReference type="NCBI Taxonomy" id="652676"/>
    <lineage>
        <taxon>unclassified sequences</taxon>
        <taxon>metagenomes</taxon>
        <taxon>ecological metagenomes</taxon>
    </lineage>
</organism>
<dbReference type="PROSITE" id="PS00124">
    <property type="entry name" value="FBPASE"/>
    <property type="match status" value="1"/>
</dbReference>
<evidence type="ECO:0000313" key="13">
    <source>
        <dbReference type="EMBL" id="VAV99418.1"/>
    </source>
</evidence>
<evidence type="ECO:0000256" key="10">
    <source>
        <dbReference type="ARBA" id="ARBA00023277"/>
    </source>
</evidence>
<comment type="cofactor">
    <cofactor evidence="2">
        <name>Mg(2+)</name>
        <dbReference type="ChEBI" id="CHEBI:18420"/>
    </cofactor>
</comment>
<dbReference type="GO" id="GO:0006000">
    <property type="term" value="P:fructose metabolic process"/>
    <property type="evidence" value="ECO:0007669"/>
    <property type="project" value="TreeGrafter"/>
</dbReference>
<dbReference type="GO" id="GO:0030388">
    <property type="term" value="P:fructose 1,6-bisphosphate metabolic process"/>
    <property type="evidence" value="ECO:0007669"/>
    <property type="project" value="TreeGrafter"/>
</dbReference>
<dbReference type="InterPro" id="IPR033391">
    <property type="entry name" value="FBPase_N"/>
</dbReference>
<evidence type="ECO:0000256" key="7">
    <source>
        <dbReference type="ARBA" id="ARBA00022723"/>
    </source>
</evidence>
<accession>A0A3B0SFA6</accession>
<evidence type="ECO:0000256" key="2">
    <source>
        <dbReference type="ARBA" id="ARBA00001946"/>
    </source>
</evidence>